<dbReference type="FunFam" id="2.60.40.150:FF:000006">
    <property type="entry name" value="Synaptotagmin-like 5, isoform CRA_a"/>
    <property type="match status" value="1"/>
</dbReference>
<dbReference type="Proteomes" id="UP000327493">
    <property type="component" value="Chromosome 18"/>
</dbReference>
<dbReference type="Gene3D" id="2.60.40.150">
    <property type="entry name" value="C2 domain"/>
    <property type="match status" value="1"/>
</dbReference>
<feature type="domain" description="C2" evidence="5">
    <location>
        <begin position="292"/>
        <end position="412"/>
    </location>
</feature>
<dbReference type="Pfam" id="PF02318">
    <property type="entry name" value="FYVE_2"/>
    <property type="match status" value="1"/>
</dbReference>
<dbReference type="InterPro" id="IPR000008">
    <property type="entry name" value="C2_dom"/>
</dbReference>
<dbReference type="SUPFAM" id="SSF49562">
    <property type="entry name" value="C2 domain (Calcium/lipid-binding domain, CaLB)"/>
    <property type="match status" value="1"/>
</dbReference>
<feature type="region of interest" description="Disordered" evidence="4">
    <location>
        <begin position="493"/>
        <end position="513"/>
    </location>
</feature>
<dbReference type="InterPro" id="IPR013083">
    <property type="entry name" value="Znf_RING/FYVE/PHD"/>
</dbReference>
<evidence type="ECO:0000313" key="8">
    <source>
        <dbReference type="Proteomes" id="UP000327493"/>
    </source>
</evidence>
<dbReference type="InterPro" id="IPR041282">
    <property type="entry name" value="FYVE_2"/>
</dbReference>
<evidence type="ECO:0000256" key="2">
    <source>
        <dbReference type="ARBA" id="ARBA00022737"/>
    </source>
</evidence>
<dbReference type="GO" id="GO:0006887">
    <property type="term" value="P:exocytosis"/>
    <property type="evidence" value="ECO:0007669"/>
    <property type="project" value="TreeGrafter"/>
</dbReference>
<feature type="compositionally biased region" description="Polar residues" evidence="4">
    <location>
        <begin position="501"/>
        <end position="513"/>
    </location>
</feature>
<feature type="region of interest" description="Disordered" evidence="4">
    <location>
        <begin position="238"/>
        <end position="282"/>
    </location>
</feature>
<protein>
    <recommendedName>
        <fullName evidence="9">C2 domain-containing protein</fullName>
    </recommendedName>
</protein>
<dbReference type="GO" id="GO:0031267">
    <property type="term" value="F:small GTPase binding"/>
    <property type="evidence" value="ECO:0007669"/>
    <property type="project" value="InterPro"/>
</dbReference>
<evidence type="ECO:0008006" key="9">
    <source>
        <dbReference type="Google" id="ProtNLM"/>
    </source>
</evidence>
<dbReference type="PROSITE" id="PS50004">
    <property type="entry name" value="C2"/>
    <property type="match status" value="1"/>
</dbReference>
<dbReference type="SUPFAM" id="SSF57903">
    <property type="entry name" value="FYVE/PHD zinc finger"/>
    <property type="match status" value="1"/>
</dbReference>
<dbReference type="EMBL" id="VOFY01000018">
    <property type="protein sequence ID" value="KAA8583086.1"/>
    <property type="molecule type" value="Genomic_DNA"/>
</dbReference>
<evidence type="ECO:0000259" key="5">
    <source>
        <dbReference type="PROSITE" id="PS50004"/>
    </source>
</evidence>
<dbReference type="Gene3D" id="3.30.40.10">
    <property type="entry name" value="Zinc/RING finger domain, C3HC4 (zinc finger)"/>
    <property type="match status" value="1"/>
</dbReference>
<organism evidence="7 8">
    <name type="scientific">Etheostoma spectabile</name>
    <name type="common">orangethroat darter</name>
    <dbReference type="NCBI Taxonomy" id="54343"/>
    <lineage>
        <taxon>Eukaryota</taxon>
        <taxon>Metazoa</taxon>
        <taxon>Chordata</taxon>
        <taxon>Craniata</taxon>
        <taxon>Vertebrata</taxon>
        <taxon>Euteleostomi</taxon>
        <taxon>Actinopterygii</taxon>
        <taxon>Neopterygii</taxon>
        <taxon>Teleostei</taxon>
        <taxon>Neoteleostei</taxon>
        <taxon>Acanthomorphata</taxon>
        <taxon>Eupercaria</taxon>
        <taxon>Perciformes</taxon>
        <taxon>Percoidei</taxon>
        <taxon>Percidae</taxon>
        <taxon>Etheostomatinae</taxon>
        <taxon>Etheostoma</taxon>
    </lineage>
</organism>
<dbReference type="InterPro" id="IPR010911">
    <property type="entry name" value="Rab_BD"/>
</dbReference>
<feature type="compositionally biased region" description="Low complexity" evidence="4">
    <location>
        <begin position="252"/>
        <end position="282"/>
    </location>
</feature>
<proteinExistence type="predicted"/>
<evidence type="ECO:0000259" key="6">
    <source>
        <dbReference type="PROSITE" id="PS50916"/>
    </source>
</evidence>
<dbReference type="PANTHER" id="PTHR45716">
    <property type="entry name" value="BITESIZE, ISOFORM I"/>
    <property type="match status" value="1"/>
</dbReference>
<dbReference type="PANTHER" id="PTHR45716:SF1">
    <property type="entry name" value="SYNAPTOTAGMIN-LIKE PROTEIN 3"/>
    <property type="match status" value="1"/>
</dbReference>
<accession>A0A5J5CR64</accession>
<evidence type="ECO:0000256" key="3">
    <source>
        <dbReference type="ARBA" id="ARBA00023136"/>
    </source>
</evidence>
<dbReference type="SMART" id="SM00239">
    <property type="entry name" value="C2"/>
    <property type="match status" value="1"/>
</dbReference>
<reference evidence="7 8" key="1">
    <citation type="submission" date="2019-08" db="EMBL/GenBank/DDBJ databases">
        <title>A chromosome-level genome assembly, high-density linkage maps, and genome scans reveal the genomic architecture of hybrid incompatibilities underlying speciation via character displacement in darters (Percidae: Etheostominae).</title>
        <authorList>
            <person name="Moran R.L."/>
            <person name="Catchen J.M."/>
            <person name="Fuller R.C."/>
        </authorList>
    </citation>
    <scope>NUCLEOTIDE SEQUENCE [LARGE SCALE GENOMIC DNA]</scope>
    <source>
        <strain evidence="7">EspeVRDwgs_2016</strain>
        <tissue evidence="7">Muscle</tissue>
    </source>
</reference>
<dbReference type="AlphaFoldDB" id="A0A5J5CR64"/>
<evidence type="ECO:0000313" key="7">
    <source>
        <dbReference type="EMBL" id="KAA8583086.1"/>
    </source>
</evidence>
<feature type="domain" description="RabBD" evidence="6">
    <location>
        <begin position="1"/>
        <end position="118"/>
    </location>
</feature>
<keyword evidence="8" id="KW-1185">Reference proteome</keyword>
<evidence type="ECO:0000256" key="4">
    <source>
        <dbReference type="SAM" id="MobiDB-lite"/>
    </source>
</evidence>
<dbReference type="FunFam" id="3.30.40.10:FF:000018">
    <property type="entry name" value="Synaptotagmin-like 5, isoform CRA_a"/>
    <property type="match status" value="1"/>
</dbReference>
<sequence length="513" mass="57387">MDLGLLQALERERVLEVLQRDKQLRLIEEDRIRRMKHELQELRRRGAKSFARQYGERTCARCQRPLGKFWNSGAVCLSCSHRICSKCRVGVGAAGWKCTVCHAYREVKFKSGDWFLEERAKKFPVTTDKYEMAGERLLKTYHVLSHISVVPPTPPPHLDYQFLSRSGDLKNSKPFTKSMENLMVSFTSHIKNISTSQNDVRGDLLKVNNSRRGLCYSTQKSLSETDINKSSKLFKGPSLPNLFKKSKDSDQEGSSTGAEEETSCGSEYSGGKRGSSSSSISTDCGPFETISIAGELELALAYNTNTSCLEITVGACRNLSYGDTKRKKCHPCVKLYMLPGKSGKMKTTVKKNTTDPVYNEVLKYHVGRHLLFGKRLQATVWHSGTLKKKVFLGEVLVPLDGWRFEDKDSQRFNWYPLCQKAESPEGGAVEQDGGDLLVRVKHSSNNQGELLRLSSLKCLRGVVCVFRCLTLGAGRELIQTTLISKGRDRAKLRSCGPSCPSEGSQMRGSNRPG</sequence>
<dbReference type="PROSITE" id="PS50916">
    <property type="entry name" value="RABBD"/>
    <property type="match status" value="1"/>
</dbReference>
<comment type="subcellular location">
    <subcellularLocation>
        <location evidence="1">Membrane</location>
        <topology evidence="1">Peripheral membrane protein</topology>
    </subcellularLocation>
</comment>
<dbReference type="Pfam" id="PF00168">
    <property type="entry name" value="C2"/>
    <property type="match status" value="1"/>
</dbReference>
<keyword evidence="2" id="KW-0677">Repeat</keyword>
<comment type="caution">
    <text evidence="7">The sequence shown here is derived from an EMBL/GenBank/DDBJ whole genome shotgun (WGS) entry which is preliminary data.</text>
</comment>
<gene>
    <name evidence="7" type="ORF">FQN60_015632</name>
</gene>
<keyword evidence="3" id="KW-0472">Membrane</keyword>
<dbReference type="GO" id="GO:0042043">
    <property type="term" value="F:neurexin family protein binding"/>
    <property type="evidence" value="ECO:0007669"/>
    <property type="project" value="TreeGrafter"/>
</dbReference>
<dbReference type="InterPro" id="IPR035892">
    <property type="entry name" value="C2_domain_sf"/>
</dbReference>
<dbReference type="GO" id="GO:0005886">
    <property type="term" value="C:plasma membrane"/>
    <property type="evidence" value="ECO:0007669"/>
    <property type="project" value="TreeGrafter"/>
</dbReference>
<name>A0A5J5CR64_9PERO</name>
<dbReference type="GO" id="GO:0006886">
    <property type="term" value="P:intracellular protein transport"/>
    <property type="evidence" value="ECO:0007669"/>
    <property type="project" value="InterPro"/>
</dbReference>
<dbReference type="InterPro" id="IPR011011">
    <property type="entry name" value="Znf_FYVE_PHD"/>
</dbReference>
<dbReference type="GO" id="GO:0070382">
    <property type="term" value="C:exocytic vesicle"/>
    <property type="evidence" value="ECO:0007669"/>
    <property type="project" value="TreeGrafter"/>
</dbReference>
<evidence type="ECO:0000256" key="1">
    <source>
        <dbReference type="ARBA" id="ARBA00004170"/>
    </source>
</evidence>